<evidence type="ECO:0000256" key="1">
    <source>
        <dbReference type="SAM" id="MobiDB-lite"/>
    </source>
</evidence>
<dbReference type="EMBL" id="JABSTV010001246">
    <property type="protein sequence ID" value="KAH7975560.1"/>
    <property type="molecule type" value="Genomic_DNA"/>
</dbReference>
<evidence type="ECO:0000313" key="2">
    <source>
        <dbReference type="EMBL" id="KAH7975560.1"/>
    </source>
</evidence>
<proteinExistence type="predicted"/>
<gene>
    <name evidence="2" type="ORF">HPB52_003171</name>
</gene>
<reference evidence="2" key="1">
    <citation type="journal article" date="2020" name="Cell">
        <title>Large-Scale Comparative Analyses of Tick Genomes Elucidate Their Genetic Diversity and Vector Capacities.</title>
        <authorList>
            <consortium name="Tick Genome and Microbiome Consortium (TIGMIC)"/>
            <person name="Jia N."/>
            <person name="Wang J."/>
            <person name="Shi W."/>
            <person name="Du L."/>
            <person name="Sun Y."/>
            <person name="Zhan W."/>
            <person name="Jiang J.F."/>
            <person name="Wang Q."/>
            <person name="Zhang B."/>
            <person name="Ji P."/>
            <person name="Bell-Sakyi L."/>
            <person name="Cui X.M."/>
            <person name="Yuan T.T."/>
            <person name="Jiang B.G."/>
            <person name="Yang W.F."/>
            <person name="Lam T.T."/>
            <person name="Chang Q.C."/>
            <person name="Ding S.J."/>
            <person name="Wang X.J."/>
            <person name="Zhu J.G."/>
            <person name="Ruan X.D."/>
            <person name="Zhao L."/>
            <person name="Wei J.T."/>
            <person name="Ye R.Z."/>
            <person name="Que T.C."/>
            <person name="Du C.H."/>
            <person name="Zhou Y.H."/>
            <person name="Cheng J.X."/>
            <person name="Dai P.F."/>
            <person name="Guo W.B."/>
            <person name="Han X.H."/>
            <person name="Huang E.J."/>
            <person name="Li L.F."/>
            <person name="Wei W."/>
            <person name="Gao Y.C."/>
            <person name="Liu J.Z."/>
            <person name="Shao H.Z."/>
            <person name="Wang X."/>
            <person name="Wang C.C."/>
            <person name="Yang T.C."/>
            <person name="Huo Q.B."/>
            <person name="Li W."/>
            <person name="Chen H.Y."/>
            <person name="Chen S.E."/>
            <person name="Zhou L.G."/>
            <person name="Ni X.B."/>
            <person name="Tian J.H."/>
            <person name="Sheng Y."/>
            <person name="Liu T."/>
            <person name="Pan Y.S."/>
            <person name="Xia L.Y."/>
            <person name="Li J."/>
            <person name="Zhao F."/>
            <person name="Cao W.C."/>
        </authorList>
    </citation>
    <scope>NUCLEOTIDE SEQUENCE</scope>
    <source>
        <strain evidence="2">Rsan-2018</strain>
    </source>
</reference>
<evidence type="ECO:0000313" key="3">
    <source>
        <dbReference type="Proteomes" id="UP000821837"/>
    </source>
</evidence>
<name>A0A9D4QBU8_RHISA</name>
<comment type="caution">
    <text evidence="2">The sequence shown here is derived from an EMBL/GenBank/DDBJ whole genome shotgun (WGS) entry which is preliminary data.</text>
</comment>
<organism evidence="2 3">
    <name type="scientific">Rhipicephalus sanguineus</name>
    <name type="common">Brown dog tick</name>
    <name type="synonym">Ixodes sanguineus</name>
    <dbReference type="NCBI Taxonomy" id="34632"/>
    <lineage>
        <taxon>Eukaryota</taxon>
        <taxon>Metazoa</taxon>
        <taxon>Ecdysozoa</taxon>
        <taxon>Arthropoda</taxon>
        <taxon>Chelicerata</taxon>
        <taxon>Arachnida</taxon>
        <taxon>Acari</taxon>
        <taxon>Parasitiformes</taxon>
        <taxon>Ixodida</taxon>
        <taxon>Ixodoidea</taxon>
        <taxon>Ixodidae</taxon>
        <taxon>Rhipicephalinae</taxon>
        <taxon>Rhipicephalus</taxon>
        <taxon>Rhipicephalus</taxon>
    </lineage>
</organism>
<accession>A0A9D4QBU8</accession>
<feature type="region of interest" description="Disordered" evidence="1">
    <location>
        <begin position="46"/>
        <end position="68"/>
    </location>
</feature>
<keyword evidence="3" id="KW-1185">Reference proteome</keyword>
<protein>
    <submittedName>
        <fullName evidence="2">Uncharacterized protein</fullName>
    </submittedName>
</protein>
<dbReference type="Proteomes" id="UP000821837">
    <property type="component" value="Chromosome 10"/>
</dbReference>
<sequence>MLNEQLEEHLTDDQAAEDYLLVSENENNAAATLSLLSYCIEQLQPETTADRGLPIPNDAATPGKDAPK</sequence>
<dbReference type="AlphaFoldDB" id="A0A9D4QBU8"/>
<reference evidence="2" key="2">
    <citation type="submission" date="2021-09" db="EMBL/GenBank/DDBJ databases">
        <authorList>
            <person name="Jia N."/>
            <person name="Wang J."/>
            <person name="Shi W."/>
            <person name="Du L."/>
            <person name="Sun Y."/>
            <person name="Zhan W."/>
            <person name="Jiang J."/>
            <person name="Wang Q."/>
            <person name="Zhang B."/>
            <person name="Ji P."/>
            <person name="Sakyi L.B."/>
            <person name="Cui X."/>
            <person name="Yuan T."/>
            <person name="Jiang B."/>
            <person name="Yang W."/>
            <person name="Lam T.T.-Y."/>
            <person name="Chang Q."/>
            <person name="Ding S."/>
            <person name="Wang X."/>
            <person name="Zhu J."/>
            <person name="Ruan X."/>
            <person name="Zhao L."/>
            <person name="Wei J."/>
            <person name="Que T."/>
            <person name="Du C."/>
            <person name="Cheng J."/>
            <person name="Dai P."/>
            <person name="Han X."/>
            <person name="Huang E."/>
            <person name="Gao Y."/>
            <person name="Liu J."/>
            <person name="Shao H."/>
            <person name="Ye R."/>
            <person name="Li L."/>
            <person name="Wei W."/>
            <person name="Wang X."/>
            <person name="Wang C."/>
            <person name="Huo Q."/>
            <person name="Li W."/>
            <person name="Guo W."/>
            <person name="Chen H."/>
            <person name="Chen S."/>
            <person name="Zhou L."/>
            <person name="Zhou L."/>
            <person name="Ni X."/>
            <person name="Tian J."/>
            <person name="Zhou Y."/>
            <person name="Sheng Y."/>
            <person name="Liu T."/>
            <person name="Pan Y."/>
            <person name="Xia L."/>
            <person name="Li J."/>
            <person name="Zhao F."/>
            <person name="Cao W."/>
        </authorList>
    </citation>
    <scope>NUCLEOTIDE SEQUENCE</scope>
    <source>
        <strain evidence="2">Rsan-2018</strain>
        <tissue evidence="2">Larvae</tissue>
    </source>
</reference>